<dbReference type="AlphaFoldDB" id="A0A6I4HX00"/>
<dbReference type="Pfam" id="PF07978">
    <property type="entry name" value="NIPSNAP"/>
    <property type="match status" value="1"/>
</dbReference>
<dbReference type="KEGG" id="mgik:GO620_017130"/>
<dbReference type="RefSeq" id="WP_157523427.1">
    <property type="nucleotide sequence ID" value="NZ_CP066775.1"/>
</dbReference>
<sequence>MKKLQLSILIISLVSICTIANGQSSGDFYQINVYHTASQAQLDSVNTYIKNNYVAQLHNAGFSKVGVFMPIANDTSADKRIVVLIPLKSLDQLSKIALDAAAPKYKRLESIVLSAFPDAPKWQMPELKGNVKDRVYELRSYESATEERHQKKVEMFNKGGEVKLFKRLDFNAVFYAKVLIGSRMPNLMYMTSFDNMTAHDEHWKAFGADAEWKQLSGLPEYANTVQHIDITLMHAADYSDIK</sequence>
<keyword evidence="2" id="KW-1185">Reference proteome</keyword>
<evidence type="ECO:0000313" key="1">
    <source>
        <dbReference type="EMBL" id="QQL49864.1"/>
    </source>
</evidence>
<dbReference type="SUPFAM" id="SSF54909">
    <property type="entry name" value="Dimeric alpha+beta barrel"/>
    <property type="match status" value="1"/>
</dbReference>
<protein>
    <submittedName>
        <fullName evidence="1">NIPSNAP family protein</fullName>
    </submittedName>
</protein>
<dbReference type="Gene3D" id="3.30.70.100">
    <property type="match status" value="1"/>
</dbReference>
<gene>
    <name evidence="1" type="ORF">GO620_017130</name>
</gene>
<reference evidence="1 2" key="1">
    <citation type="submission" date="2020-12" db="EMBL/GenBank/DDBJ databases">
        <title>HMF7856_wgs.fasta genome submission.</title>
        <authorList>
            <person name="Kang H."/>
            <person name="Kim H."/>
            <person name="Joh K."/>
        </authorList>
    </citation>
    <scope>NUCLEOTIDE SEQUENCE [LARGE SCALE GENOMIC DNA]</scope>
    <source>
        <strain evidence="1 2">HMF7856</strain>
    </source>
</reference>
<dbReference type="EMBL" id="CP066775">
    <property type="protein sequence ID" value="QQL49864.1"/>
    <property type="molecule type" value="Genomic_DNA"/>
</dbReference>
<accession>A0A6I4HX00</accession>
<name>A0A6I4HX00_9SPHI</name>
<dbReference type="InterPro" id="IPR012577">
    <property type="entry name" value="NIPSNAP"/>
</dbReference>
<dbReference type="InterPro" id="IPR011008">
    <property type="entry name" value="Dimeric_a/b-barrel"/>
</dbReference>
<evidence type="ECO:0000313" key="2">
    <source>
        <dbReference type="Proteomes" id="UP000429232"/>
    </source>
</evidence>
<dbReference type="Proteomes" id="UP000429232">
    <property type="component" value="Chromosome"/>
</dbReference>
<organism evidence="1 2">
    <name type="scientific">Mucilaginibacter ginkgonis</name>
    <dbReference type="NCBI Taxonomy" id="2682091"/>
    <lineage>
        <taxon>Bacteria</taxon>
        <taxon>Pseudomonadati</taxon>
        <taxon>Bacteroidota</taxon>
        <taxon>Sphingobacteriia</taxon>
        <taxon>Sphingobacteriales</taxon>
        <taxon>Sphingobacteriaceae</taxon>
        <taxon>Mucilaginibacter</taxon>
    </lineage>
</organism>
<proteinExistence type="predicted"/>